<reference evidence="3" key="1">
    <citation type="submission" date="2011-07" db="EMBL/GenBank/DDBJ databases">
        <authorList>
            <consortium name="Caenorhabditis brenneri Sequencing and Analysis Consortium"/>
            <person name="Wilson R.K."/>
        </authorList>
    </citation>
    <scope>NUCLEOTIDE SEQUENCE [LARGE SCALE GENOMIC DNA]</scope>
    <source>
        <strain evidence="3">PB2801</strain>
    </source>
</reference>
<dbReference type="EMBL" id="GL379929">
    <property type="protein sequence ID" value="EGT35967.1"/>
    <property type="molecule type" value="Genomic_DNA"/>
</dbReference>
<dbReference type="InParanoid" id="G0NQX8"/>
<dbReference type="OrthoDB" id="5782611at2759"/>
<accession>G0NQX8</accession>
<feature type="signal peptide" evidence="1">
    <location>
        <begin position="1"/>
        <end position="22"/>
    </location>
</feature>
<dbReference type="eggNOG" id="ENOG502TGDY">
    <property type="taxonomic scope" value="Eukaryota"/>
</dbReference>
<dbReference type="OMA" id="TNSRMCQ"/>
<evidence type="ECO:0000313" key="2">
    <source>
        <dbReference type="EMBL" id="EGT35967.1"/>
    </source>
</evidence>
<keyword evidence="1" id="KW-0732">Signal</keyword>
<dbReference type="STRING" id="135651.G0NQX8"/>
<organism evidence="3">
    <name type="scientific">Caenorhabditis brenneri</name>
    <name type="common">Nematode worm</name>
    <dbReference type="NCBI Taxonomy" id="135651"/>
    <lineage>
        <taxon>Eukaryota</taxon>
        <taxon>Metazoa</taxon>
        <taxon>Ecdysozoa</taxon>
        <taxon>Nematoda</taxon>
        <taxon>Chromadorea</taxon>
        <taxon>Rhabditida</taxon>
        <taxon>Rhabditina</taxon>
        <taxon>Rhabditomorpha</taxon>
        <taxon>Rhabditoidea</taxon>
        <taxon>Rhabditidae</taxon>
        <taxon>Peloderinae</taxon>
        <taxon>Caenorhabditis</taxon>
    </lineage>
</organism>
<gene>
    <name evidence="2" type="ORF">CAEBREN_02109</name>
</gene>
<dbReference type="AlphaFoldDB" id="G0NQX8"/>
<dbReference type="HOGENOM" id="CLU_571402_0_0_1"/>
<dbReference type="FunCoup" id="G0NQX8">
    <property type="interactions" value="1911"/>
</dbReference>
<dbReference type="Proteomes" id="UP000008068">
    <property type="component" value="Unassembled WGS sequence"/>
</dbReference>
<evidence type="ECO:0000313" key="3">
    <source>
        <dbReference type="Proteomes" id="UP000008068"/>
    </source>
</evidence>
<evidence type="ECO:0000256" key="1">
    <source>
        <dbReference type="SAM" id="SignalP"/>
    </source>
</evidence>
<name>G0NQX8_CAEBE</name>
<protein>
    <submittedName>
        <fullName evidence="2">Uncharacterized protein</fullName>
    </submittedName>
</protein>
<keyword evidence="3" id="KW-1185">Reference proteome</keyword>
<proteinExistence type="predicted"/>
<feature type="chain" id="PRO_5003405274" evidence="1">
    <location>
        <begin position="23"/>
        <end position="466"/>
    </location>
</feature>
<sequence>MSKASLIFKVCGLLLTALSVGGAENGGDLVIPTDQPLSMLHGEYNVDYKDMYQYRPTWASIWKLDDKLDLLNGKFYISLWPPKYCHAVYVCPFKKQEFSANSNFKTDEEICENEYIKYYPHIKKLLLKSNGQEVSKFWVKNRLQFDIDMSKKATLHTLTTEPENHGELMEASIDKTFQLDLNGKDLLILTNSRMCQVNKPGVWFYPIFGLGVLADSSNVYPKWLESKGKYVNTDYLPPVKAIPGHTKQIDLLSYLKEKKWADGKIGNLQKACQPKAGWKASGRKKDLSSDQATFKDVSVNSFEVNLDMAQPDPDTSIRTFSFNVERCHWFRIWITETGTMANYNNMKLEETIDFFINEGFYISPESDNAIPLPGVTELTKFTFRVPHSQTTDQIIDMMYGELQGRPLYHDQFKLDAATKNRFNIHIIKSPACEINMDSRADIWKDVDQSGRINHWKFGVCKFSYFK</sequence>